<dbReference type="OrthoDB" id="121064at2"/>
<gene>
    <name evidence="1" type="ORF">FXF36_04790</name>
</gene>
<dbReference type="KEGG" id="pxv:FXF36_04790"/>
<proteinExistence type="predicted"/>
<dbReference type="Pfam" id="PF06935">
    <property type="entry name" value="DUF1284"/>
    <property type="match status" value="1"/>
</dbReference>
<dbReference type="AlphaFoldDB" id="A0A5P6VNJ2"/>
<evidence type="ECO:0000313" key="1">
    <source>
        <dbReference type="EMBL" id="QFJ54233.1"/>
    </source>
</evidence>
<evidence type="ECO:0000313" key="2">
    <source>
        <dbReference type="Proteomes" id="UP000327030"/>
    </source>
</evidence>
<sequence>MTFEKQINIRPHHLLCIQKYTGHGYDGTFTNHMNNMIETLSDEMIVTLHEGCDDLCIACPNNEDGKCTSLDKVRYMDESVLKTCGLTYGYTSSWKSLADVAKEKIFETDEFYNICHNCEWFELCNNTPLQTIH</sequence>
<dbReference type="Proteomes" id="UP000327030">
    <property type="component" value="Chromosome 1"/>
</dbReference>
<organism evidence="1 2">
    <name type="scientific">Pseudobutyrivibrio xylanivorans</name>
    <dbReference type="NCBI Taxonomy" id="185007"/>
    <lineage>
        <taxon>Bacteria</taxon>
        <taxon>Bacillati</taxon>
        <taxon>Bacillota</taxon>
        <taxon>Clostridia</taxon>
        <taxon>Lachnospirales</taxon>
        <taxon>Lachnospiraceae</taxon>
        <taxon>Pseudobutyrivibrio</taxon>
    </lineage>
</organism>
<dbReference type="RefSeq" id="WP_151622728.1">
    <property type="nucleotide sequence ID" value="NZ_CP043028.1"/>
</dbReference>
<accession>A0A5P6VNJ2</accession>
<dbReference type="InterPro" id="IPR009702">
    <property type="entry name" value="DUF1284"/>
</dbReference>
<reference evidence="2" key="1">
    <citation type="submission" date="2019-08" db="EMBL/GenBank/DDBJ databases">
        <title>Complete Genome Sequence of the Polysaccharide-Degrading Rumen Bacterium Pseudobutyrivibrio xylanivorans MA3014.</title>
        <authorList>
            <person name="Palevich N."/>
            <person name="Maclean P.H."/>
            <person name="Kelly W.J."/>
            <person name="Leahy S.C."/>
            <person name="Rakonjac J."/>
            <person name="Attwood G.T."/>
        </authorList>
    </citation>
    <scope>NUCLEOTIDE SEQUENCE [LARGE SCALE GENOMIC DNA]</scope>
    <source>
        <strain evidence="2">MA3014</strain>
    </source>
</reference>
<protein>
    <submittedName>
        <fullName evidence="1">DUF1284 domain-containing protein</fullName>
    </submittedName>
</protein>
<name>A0A5P6VNJ2_PSEXY</name>
<dbReference type="EMBL" id="CP043028">
    <property type="protein sequence ID" value="QFJ54233.1"/>
    <property type="molecule type" value="Genomic_DNA"/>
</dbReference>